<reference evidence="2" key="1">
    <citation type="journal article" date="2019" name="Int. J. Syst. Evol. Microbiol.">
        <title>The Global Catalogue of Microorganisms (GCM) 10K type strain sequencing project: providing services to taxonomists for standard genome sequencing and annotation.</title>
        <authorList>
            <consortium name="The Broad Institute Genomics Platform"/>
            <consortium name="The Broad Institute Genome Sequencing Center for Infectious Disease"/>
            <person name="Wu L."/>
            <person name="Ma J."/>
        </authorList>
    </citation>
    <scope>NUCLEOTIDE SEQUENCE [LARGE SCALE GENOMIC DNA]</scope>
    <source>
        <strain evidence="2">JCM 9933</strain>
    </source>
</reference>
<comment type="caution">
    <text evidence="1">The sequence shown here is derived from an EMBL/GenBank/DDBJ whole genome shotgun (WGS) entry which is preliminary data.</text>
</comment>
<protein>
    <submittedName>
        <fullName evidence="1">Cytochrome c3 family protein</fullName>
    </submittedName>
</protein>
<evidence type="ECO:0000313" key="1">
    <source>
        <dbReference type="EMBL" id="GAA0592360.1"/>
    </source>
</evidence>
<dbReference type="Proteomes" id="UP001501588">
    <property type="component" value="Unassembled WGS sequence"/>
</dbReference>
<dbReference type="InterPro" id="IPR036280">
    <property type="entry name" value="Multihaem_cyt_sf"/>
</dbReference>
<gene>
    <name evidence="1" type="ORF">GCM10009416_33420</name>
</gene>
<dbReference type="SUPFAM" id="SSF48695">
    <property type="entry name" value="Multiheme cytochromes"/>
    <property type="match status" value="1"/>
</dbReference>
<accession>A0ABP3QJU2</accession>
<dbReference type="Gene3D" id="3.90.10.10">
    <property type="entry name" value="Cytochrome C3"/>
    <property type="match status" value="2"/>
</dbReference>
<organism evidence="1 2">
    <name type="scientific">Craurococcus roseus</name>
    <dbReference type="NCBI Taxonomy" id="77585"/>
    <lineage>
        <taxon>Bacteria</taxon>
        <taxon>Pseudomonadati</taxon>
        <taxon>Pseudomonadota</taxon>
        <taxon>Alphaproteobacteria</taxon>
        <taxon>Acetobacterales</taxon>
        <taxon>Acetobacteraceae</taxon>
        <taxon>Craurococcus</taxon>
    </lineage>
</organism>
<name>A0ABP3QJU2_9PROT</name>
<dbReference type="RefSeq" id="WP_343896512.1">
    <property type="nucleotide sequence ID" value="NZ_BAAAFZ010000053.1"/>
</dbReference>
<dbReference type="CDD" id="cd08168">
    <property type="entry name" value="Cytochrom_C3"/>
    <property type="match status" value="1"/>
</dbReference>
<keyword evidence="2" id="KW-1185">Reference proteome</keyword>
<dbReference type="EMBL" id="BAAAFZ010000053">
    <property type="protein sequence ID" value="GAA0592360.1"/>
    <property type="molecule type" value="Genomic_DNA"/>
</dbReference>
<proteinExistence type="predicted"/>
<sequence length="278" mass="29151">MRPTTLAYAALAALGLAAAIAVPAVVHRSGSARPPLWTAAASPGPLSTAHAFLGAQCEACHTPARGVEAPSCVTCHATAAPELVTKPSTAFHADIGECAGCHVEHQGRDRRPVNMDHAVLAAAGHARAAESGARGLAASGEAGLRHALAKLQALLAGSAGDLAGGTLDRRPLPAGTTATLDCAGCHANRDPHRTLFGRDCQGCHNVDAWAVAGYRHPSPRSRDCVQCHQAPPSHYMMHFEMMDRTVTGQADARVEQCFLCHQTDAWNNIRGVGWYKHH</sequence>
<evidence type="ECO:0000313" key="2">
    <source>
        <dbReference type="Proteomes" id="UP001501588"/>
    </source>
</evidence>